<gene>
    <name evidence="1" type="ORF">CPT_Moogle124</name>
</gene>
<dbReference type="Gene3D" id="3.40.50.1000">
    <property type="entry name" value="HAD superfamily/HAD-like"/>
    <property type="match status" value="1"/>
</dbReference>
<dbReference type="GeneID" id="24574064"/>
<keyword evidence="1" id="KW-0418">Kinase</keyword>
<sequence>MSESKQFDTVLCHAYDIKPLDLDISSASLSDVAKADFADTARYVSCSFGDFHSTKTQIPCQDLLTGKTVYVNRNSLILVAKNLEEKRKMVLADIDGVLTSFDKKLNATLLDDGTYSQYTNLLDSRRAKPTYVFNILCGISQNADIGFLTARGESQRVVTHLFLNENVDSDFLLFMRGFGDNEISAESLKVRMLQSCILPYYDVVCFIEDTVKNVAKVERILPHIKTMLVKN</sequence>
<proteinExistence type="predicted"/>
<keyword evidence="2" id="KW-1185">Reference proteome</keyword>
<dbReference type="Proteomes" id="UP000030203">
    <property type="component" value="Segment"/>
</dbReference>
<dbReference type="OrthoDB" id="6946at10239"/>
<organism evidence="1 2">
    <name type="scientific">Citrobacter phage Moogle</name>
    <dbReference type="NCBI Taxonomy" id="1540094"/>
    <lineage>
        <taxon>Viruses</taxon>
        <taxon>Duplodnaviria</taxon>
        <taxon>Heunggongvirae</taxon>
        <taxon>Uroviricota</taxon>
        <taxon>Caudoviricetes</taxon>
        <taxon>Andersonviridae</taxon>
        <taxon>Ounavirinae</taxon>
        <taxon>Mooglevirus</taxon>
        <taxon>Mooglevirus moogle</taxon>
    </lineage>
</organism>
<protein>
    <submittedName>
        <fullName evidence="1">Polynucleotide kinase</fullName>
    </submittedName>
</protein>
<accession>A0A0A0RTF1</accession>
<dbReference type="EMBL" id="KM236239">
    <property type="protein sequence ID" value="AIW03861.1"/>
    <property type="molecule type" value="Genomic_DNA"/>
</dbReference>
<dbReference type="GO" id="GO:0016301">
    <property type="term" value="F:kinase activity"/>
    <property type="evidence" value="ECO:0007669"/>
    <property type="project" value="UniProtKB-KW"/>
</dbReference>
<dbReference type="RefSeq" id="YP_009145767.1">
    <property type="nucleotide sequence ID" value="NC_027293.1"/>
</dbReference>
<keyword evidence="1" id="KW-0808">Transferase</keyword>
<dbReference type="KEGG" id="vg:24574064"/>
<reference evidence="1 2" key="1">
    <citation type="journal article" date="2015" name="Genome Announc.">
        <title>Complete Genome Sequence of Citrobacter freundii Myophage Moogle.</title>
        <authorList>
            <person name="Nguyen Q.T."/>
            <person name="Luna A.J."/>
            <person name="Hernandez A.C."/>
            <person name="Kuty Everett G.F."/>
        </authorList>
    </citation>
    <scope>NUCLEOTIDE SEQUENCE [LARGE SCALE GENOMIC DNA]</scope>
</reference>
<name>A0A0A0RTF1_9CAUD</name>
<dbReference type="InterPro" id="IPR023214">
    <property type="entry name" value="HAD_sf"/>
</dbReference>
<evidence type="ECO:0000313" key="2">
    <source>
        <dbReference type="Proteomes" id="UP000030203"/>
    </source>
</evidence>
<evidence type="ECO:0000313" key="1">
    <source>
        <dbReference type="EMBL" id="AIW03861.1"/>
    </source>
</evidence>